<keyword evidence="3" id="KW-1185">Reference proteome</keyword>
<name>A0A4V2HSP3_9FLAO</name>
<evidence type="ECO:0000259" key="1">
    <source>
        <dbReference type="Pfam" id="PF13649"/>
    </source>
</evidence>
<sequence length="242" mass="27773">MESFFSEDYEAHTIHNWIDRANVNSTERELIDKVLKNKDSIAMEAGTGSGVIAFYLESLGVKEVHAFDIIEAMVTKARNSAKERNSKVNFEQANAIALTCYADSKFNYLFYLQQVLSMVPYKELPSALKEGLRVGSDDATYVFSFMDFSSRWYNGLLLFLRGIALLLQGVKPKYRGIPELVVDGKYNFKFFGKNQFCIQWYRLREIEALVKKMGYQVLESYSGGQIYSNSQQNLFLICKKKV</sequence>
<dbReference type="InterPro" id="IPR029063">
    <property type="entry name" value="SAM-dependent_MTases_sf"/>
</dbReference>
<comment type="caution">
    <text evidence="2">The sequence shown here is derived from an EMBL/GenBank/DDBJ whole genome shotgun (WGS) entry which is preliminary data.</text>
</comment>
<dbReference type="GO" id="GO:0032259">
    <property type="term" value="P:methylation"/>
    <property type="evidence" value="ECO:0007669"/>
    <property type="project" value="UniProtKB-KW"/>
</dbReference>
<proteinExistence type="predicted"/>
<gene>
    <name evidence="2" type="ORF">EW142_01795</name>
</gene>
<dbReference type="AlphaFoldDB" id="A0A4V2HSP3"/>
<accession>A0A4V2HSP3</accession>
<keyword evidence="2" id="KW-0489">Methyltransferase</keyword>
<evidence type="ECO:0000313" key="3">
    <source>
        <dbReference type="Proteomes" id="UP000291981"/>
    </source>
</evidence>
<dbReference type="Gene3D" id="3.40.50.150">
    <property type="entry name" value="Vaccinia Virus protein VP39"/>
    <property type="match status" value="1"/>
</dbReference>
<dbReference type="Pfam" id="PF13649">
    <property type="entry name" value="Methyltransf_25"/>
    <property type="match status" value="1"/>
</dbReference>
<dbReference type="SUPFAM" id="SSF53335">
    <property type="entry name" value="S-adenosyl-L-methionine-dependent methyltransferases"/>
    <property type="match status" value="1"/>
</dbReference>
<protein>
    <submittedName>
        <fullName evidence="2">Class I SAM-dependent methyltransferase</fullName>
    </submittedName>
</protein>
<evidence type="ECO:0000313" key="2">
    <source>
        <dbReference type="EMBL" id="TAI48560.1"/>
    </source>
</evidence>
<dbReference type="GO" id="GO:0008168">
    <property type="term" value="F:methyltransferase activity"/>
    <property type="evidence" value="ECO:0007669"/>
    <property type="project" value="UniProtKB-KW"/>
</dbReference>
<feature type="domain" description="Methyltransferase" evidence="1">
    <location>
        <begin position="43"/>
        <end position="134"/>
    </location>
</feature>
<dbReference type="CDD" id="cd02440">
    <property type="entry name" value="AdoMet_MTases"/>
    <property type="match status" value="1"/>
</dbReference>
<reference evidence="2 3" key="1">
    <citation type="submission" date="2019-02" db="EMBL/GenBank/DDBJ databases">
        <title>Draft genome sequence of Muricauda sp. 176CP4-71.</title>
        <authorList>
            <person name="Park J.-S."/>
        </authorList>
    </citation>
    <scope>NUCLEOTIDE SEQUENCE [LARGE SCALE GENOMIC DNA]</scope>
    <source>
        <strain evidence="2 3">176CP4-71</strain>
    </source>
</reference>
<dbReference type="InterPro" id="IPR041698">
    <property type="entry name" value="Methyltransf_25"/>
</dbReference>
<dbReference type="OrthoDB" id="1434235at2"/>
<dbReference type="EMBL" id="SGIU01000001">
    <property type="protein sequence ID" value="TAI48560.1"/>
    <property type="molecule type" value="Genomic_DNA"/>
</dbReference>
<organism evidence="2 3">
    <name type="scientific">Flagellimonas allohymeniacidonis</name>
    <dbReference type="NCBI Taxonomy" id="2517819"/>
    <lineage>
        <taxon>Bacteria</taxon>
        <taxon>Pseudomonadati</taxon>
        <taxon>Bacteroidota</taxon>
        <taxon>Flavobacteriia</taxon>
        <taxon>Flavobacteriales</taxon>
        <taxon>Flavobacteriaceae</taxon>
        <taxon>Flagellimonas</taxon>
    </lineage>
</organism>
<dbReference type="Proteomes" id="UP000291981">
    <property type="component" value="Unassembled WGS sequence"/>
</dbReference>
<keyword evidence="2" id="KW-0808">Transferase</keyword>
<dbReference type="RefSeq" id="WP_130608813.1">
    <property type="nucleotide sequence ID" value="NZ_SGIU01000001.1"/>
</dbReference>